<proteinExistence type="predicted"/>
<evidence type="ECO:0000256" key="1">
    <source>
        <dbReference type="PROSITE-ProRule" id="PRU00325"/>
    </source>
</evidence>
<keyword evidence="1" id="KW-0479">Metal-binding</keyword>
<evidence type="ECO:0000313" key="4">
    <source>
        <dbReference type="EnsemblMetazoa" id="AAEL022159-PB"/>
    </source>
</evidence>
<dbReference type="Pfam" id="PF04434">
    <property type="entry name" value="SWIM"/>
    <property type="match status" value="1"/>
</dbReference>
<dbReference type="Pfam" id="PF10551">
    <property type="entry name" value="MULE"/>
    <property type="match status" value="1"/>
</dbReference>
<keyword evidence="1" id="KW-0862">Zinc</keyword>
<dbReference type="OrthoDB" id="7791436at2759"/>
<dbReference type="EnsemblMetazoa" id="AAEL020394-RB">
    <property type="protein sequence ID" value="AAEL020394-PB"/>
    <property type="gene ID" value="AAEL020394"/>
</dbReference>
<sequence>MTNLSVVAADCTFKVTVEGYPLLVVAVIDNMRHAHPVAFGIIANQEHTDYQFAFQSILQASSKLGFRVVVTAFLSDGELALKNAARAVFDEPKLLNCYFHFTQNLDKHLKKYHEVPVELHNEIKRNIGILQVAPTEQHFIAGAKLFLVKYKRFPNFMNFMKKYVQDPNFCLWYEAAMPAVPATNNALEALNKSIKYNFLNRYKEPLASFKVLILNIIYEYGDPQRNIVLERSVTTLENQRKTFDWIKEKKKMRSVQAPLEQKQYVFLPGKNKTEVAINDMTLFDNPIYSTFERFAEDFGSVYRVDVSNVNWRSWSCTCYSFLKNNNCCHVLAVAVRRGLYALSAEADTTAVGQKKSAGRPKLSSKALIID</sequence>
<dbReference type="PANTHER" id="PTHR33977">
    <property type="entry name" value="ZINC ION BINDING PROTEIN"/>
    <property type="match status" value="1"/>
</dbReference>
<dbReference type="InterPro" id="IPR018289">
    <property type="entry name" value="MULE_transposase_dom"/>
</dbReference>
<dbReference type="PROSITE" id="PS50966">
    <property type="entry name" value="ZF_SWIM"/>
    <property type="match status" value="1"/>
</dbReference>
<dbReference type="GO" id="GO:0008270">
    <property type="term" value="F:zinc ion binding"/>
    <property type="evidence" value="ECO:0007669"/>
    <property type="project" value="UniProtKB-KW"/>
</dbReference>
<gene>
    <name evidence="3" type="primary">110678751</name>
    <name evidence="4" type="synonym">110676512</name>
    <name evidence="5" type="synonym">110676513</name>
</gene>
<keyword evidence="1" id="KW-0863">Zinc-finger</keyword>
<dbReference type="InParanoid" id="A0A6I8TYD3"/>
<reference evidence="3" key="2">
    <citation type="submission" date="2020-05" db="UniProtKB">
        <authorList>
            <consortium name="EnsemblMetazoa"/>
        </authorList>
    </citation>
    <scope>IDENTIFICATION</scope>
    <source>
        <strain evidence="3">LVP_AGWG</strain>
    </source>
</reference>
<accession>A0A6I8TYD3</accession>
<organism evidence="3 6">
    <name type="scientific">Aedes aegypti</name>
    <name type="common">Yellowfever mosquito</name>
    <name type="synonym">Culex aegypti</name>
    <dbReference type="NCBI Taxonomy" id="7159"/>
    <lineage>
        <taxon>Eukaryota</taxon>
        <taxon>Metazoa</taxon>
        <taxon>Ecdysozoa</taxon>
        <taxon>Arthropoda</taxon>
        <taxon>Hexapoda</taxon>
        <taxon>Insecta</taxon>
        <taxon>Pterygota</taxon>
        <taxon>Neoptera</taxon>
        <taxon>Endopterygota</taxon>
        <taxon>Diptera</taxon>
        <taxon>Nematocera</taxon>
        <taxon>Culicoidea</taxon>
        <taxon>Culicidae</taxon>
        <taxon>Culicinae</taxon>
        <taxon>Aedini</taxon>
        <taxon>Aedes</taxon>
        <taxon>Stegomyia</taxon>
    </lineage>
</organism>
<feature type="domain" description="SWIM-type" evidence="2">
    <location>
        <begin position="302"/>
        <end position="338"/>
    </location>
</feature>
<dbReference type="EnsemblMetazoa" id="AAEL022159-RB">
    <property type="protein sequence ID" value="AAEL022159-PB"/>
    <property type="gene ID" value="AAEL022159"/>
</dbReference>
<dbReference type="EnsemblMetazoa" id="AAEL022159-RC">
    <property type="protein sequence ID" value="AAEL022159-PC"/>
    <property type="gene ID" value="AAEL022159"/>
</dbReference>
<evidence type="ECO:0000313" key="3">
    <source>
        <dbReference type="EnsemblMetazoa" id="AAEL020394-PC"/>
    </source>
</evidence>
<dbReference type="Proteomes" id="UP000008820">
    <property type="component" value="Chromosome 2"/>
</dbReference>
<protein>
    <recommendedName>
        <fullName evidence="2">SWIM-type domain-containing protein</fullName>
    </recommendedName>
</protein>
<name>A0A6I8TYD3_AEDAE</name>
<evidence type="ECO:0000313" key="5">
    <source>
        <dbReference type="EnsemblMetazoa" id="AAEL025720-PC"/>
    </source>
</evidence>
<evidence type="ECO:0000313" key="6">
    <source>
        <dbReference type="Proteomes" id="UP000008820"/>
    </source>
</evidence>
<keyword evidence="6" id="KW-1185">Reference proteome</keyword>
<dbReference type="Proteomes" id="UP000008820">
    <property type="component" value="Chromosome 3"/>
</dbReference>
<dbReference type="AlphaFoldDB" id="A0A6I8TYD3"/>
<dbReference type="InterPro" id="IPR007527">
    <property type="entry name" value="Znf_SWIM"/>
</dbReference>
<dbReference type="PANTHER" id="PTHR33977:SF1">
    <property type="entry name" value="ZINC ION BINDING PROTEIN"/>
    <property type="match status" value="1"/>
</dbReference>
<dbReference type="EnsemblMetazoa" id="AAEL025720-RC">
    <property type="protein sequence ID" value="AAEL025720-PC"/>
    <property type="gene ID" value="AAEL025720"/>
</dbReference>
<evidence type="ECO:0000259" key="2">
    <source>
        <dbReference type="PROSITE" id="PS50966"/>
    </source>
</evidence>
<reference evidence="3 6" key="1">
    <citation type="submission" date="2017-06" db="EMBL/GenBank/DDBJ databases">
        <title>Aedes aegypti genome working group (AGWG) sequencing and assembly.</title>
        <authorList>
            <consortium name="Aedes aegypti Genome Working Group (AGWG)"/>
            <person name="Matthews B.J."/>
        </authorList>
    </citation>
    <scope>NUCLEOTIDE SEQUENCE [LARGE SCALE GENOMIC DNA]</scope>
    <source>
        <strain evidence="3 6">LVP_AGWG</strain>
    </source>
</reference>
<dbReference type="EnsemblMetazoa" id="AAEL020394-RC">
    <property type="protein sequence ID" value="AAEL020394-PC"/>
    <property type="gene ID" value="AAEL020394"/>
</dbReference>